<reference evidence="1 2" key="1">
    <citation type="journal article" date="2020" name="Nature">
        <title>Six reference-quality genomes reveal evolution of bat adaptations.</title>
        <authorList>
            <person name="Jebb D."/>
            <person name="Huang Z."/>
            <person name="Pippel M."/>
            <person name="Hughes G.M."/>
            <person name="Lavrichenko K."/>
            <person name="Devanna P."/>
            <person name="Winkler S."/>
            <person name="Jermiin L.S."/>
            <person name="Skirmuntt E.C."/>
            <person name="Katzourakis A."/>
            <person name="Burkitt-Gray L."/>
            <person name="Ray D.A."/>
            <person name="Sullivan K.A.M."/>
            <person name="Roscito J.G."/>
            <person name="Kirilenko B.M."/>
            <person name="Davalos L.M."/>
            <person name="Corthals A.P."/>
            <person name="Power M.L."/>
            <person name="Jones G."/>
            <person name="Ransome R.D."/>
            <person name="Dechmann D.K.N."/>
            <person name="Locatelli A.G."/>
            <person name="Puechmaille S.J."/>
            <person name="Fedrigo O."/>
            <person name="Jarvis E.D."/>
            <person name="Hiller M."/>
            <person name="Vernes S.C."/>
            <person name="Myers E.W."/>
            <person name="Teeling E.C."/>
        </authorList>
    </citation>
    <scope>NUCLEOTIDE SEQUENCE [LARGE SCALE GENOMIC DNA]</scope>
    <source>
        <strain evidence="1">Bat1K_MPI-CBG_1</strain>
    </source>
</reference>
<evidence type="ECO:0000313" key="1">
    <source>
        <dbReference type="EMBL" id="KAF6114557.1"/>
    </source>
</evidence>
<organism evidence="1 2">
    <name type="scientific">Phyllostomus discolor</name>
    <name type="common">pale spear-nosed bat</name>
    <dbReference type="NCBI Taxonomy" id="89673"/>
    <lineage>
        <taxon>Eukaryota</taxon>
        <taxon>Metazoa</taxon>
        <taxon>Chordata</taxon>
        <taxon>Craniata</taxon>
        <taxon>Vertebrata</taxon>
        <taxon>Euteleostomi</taxon>
        <taxon>Mammalia</taxon>
        <taxon>Eutheria</taxon>
        <taxon>Laurasiatheria</taxon>
        <taxon>Chiroptera</taxon>
        <taxon>Yangochiroptera</taxon>
        <taxon>Phyllostomidae</taxon>
        <taxon>Phyllostominae</taxon>
        <taxon>Phyllostomus</taxon>
    </lineage>
</organism>
<dbReference type="AlphaFoldDB" id="A0A834ANB4"/>
<comment type="caution">
    <text evidence="1">The sequence shown here is derived from an EMBL/GenBank/DDBJ whole genome shotgun (WGS) entry which is preliminary data.</text>
</comment>
<evidence type="ECO:0000313" key="2">
    <source>
        <dbReference type="Proteomes" id="UP000664940"/>
    </source>
</evidence>
<sequence>MPENYITWHSSVHASPLHVMGIVYQTQSQGYENTTYQVPSRLWELCCPSLPRHLGEEARLPPLAIHVPCHLRLWTELHPLPVLVWVLFSSCSNHLTPPAHSMTSHAHPLIIHQLKKSDPGL</sequence>
<name>A0A834ANB4_9CHIR</name>
<dbReference type="EMBL" id="JABVXQ010000004">
    <property type="protein sequence ID" value="KAF6114557.1"/>
    <property type="molecule type" value="Genomic_DNA"/>
</dbReference>
<accession>A0A834ANB4</accession>
<proteinExistence type="predicted"/>
<protein>
    <submittedName>
        <fullName evidence="1">Uncharacterized protein</fullName>
    </submittedName>
</protein>
<gene>
    <name evidence="1" type="ORF">HJG60_010531</name>
</gene>
<dbReference type="Proteomes" id="UP000664940">
    <property type="component" value="Unassembled WGS sequence"/>
</dbReference>